<dbReference type="InterPro" id="IPR018089">
    <property type="entry name" value="OMPdecase_AS"/>
</dbReference>
<dbReference type="NCBIfam" id="TIGR01740">
    <property type="entry name" value="pyrF"/>
    <property type="match status" value="1"/>
</dbReference>
<dbReference type="FunFam" id="3.20.20.70:FF:000015">
    <property type="entry name" value="Orotidine 5'-phosphate decarboxylase"/>
    <property type="match status" value="1"/>
</dbReference>
<comment type="similarity">
    <text evidence="8 9">Belongs to the OMP decarboxylase family. Type 1 subfamily.</text>
</comment>
<evidence type="ECO:0000256" key="5">
    <source>
        <dbReference type="ARBA" id="ARBA00022975"/>
    </source>
</evidence>
<comment type="function">
    <text evidence="1 9">Catalyzes the decarboxylation of orotidine 5'-monophosphate (OMP) to uridine 5'-monophosphate (UMP).</text>
</comment>
<comment type="caution">
    <text evidence="14">The sequence shown here is derived from an EMBL/GenBank/DDBJ whole genome shotgun (WGS) entry which is preliminary data.</text>
</comment>
<dbReference type="InterPro" id="IPR014732">
    <property type="entry name" value="OMPdecase"/>
</dbReference>
<dbReference type="InterPro" id="IPR011060">
    <property type="entry name" value="RibuloseP-bd_barrel"/>
</dbReference>
<evidence type="ECO:0000256" key="11">
    <source>
        <dbReference type="PIRSR" id="PIRSR614732-2"/>
    </source>
</evidence>
<dbReference type="RefSeq" id="WP_045625071.1">
    <property type="nucleotide sequence ID" value="NZ_BAYM01000089.1"/>
</dbReference>
<proteinExistence type="inferred from homology"/>
<keyword evidence="5 9" id="KW-0665">Pyrimidine biosynthesis</keyword>
<feature type="active site" description="Proton donor" evidence="9">
    <location>
        <position position="61"/>
    </location>
</feature>
<comment type="subunit">
    <text evidence="3 9">Homodimer.</text>
</comment>
<dbReference type="GO" id="GO:0044205">
    <property type="term" value="P:'de novo' UMP biosynthetic process"/>
    <property type="evidence" value="ECO:0007669"/>
    <property type="project" value="UniProtKB-UniRule"/>
</dbReference>
<dbReference type="PANTHER" id="PTHR32119">
    <property type="entry name" value="OROTIDINE 5'-PHOSPHATE DECARBOXYLASE"/>
    <property type="match status" value="1"/>
</dbReference>
<feature type="binding site" evidence="9 11">
    <location>
        <position position="31"/>
    </location>
    <ligand>
        <name>substrate</name>
    </ligand>
</feature>
<feature type="active site" description="For OMPdecase activity" evidence="10">
    <location>
        <position position="61"/>
    </location>
</feature>
<evidence type="ECO:0000256" key="6">
    <source>
        <dbReference type="ARBA" id="ARBA00023239"/>
    </source>
</evidence>
<name>A0A0C9PPN2_LACPA</name>
<dbReference type="NCBIfam" id="NF001273">
    <property type="entry name" value="PRK00230.1"/>
    <property type="match status" value="1"/>
</dbReference>
<evidence type="ECO:0000256" key="9">
    <source>
        <dbReference type="HAMAP-Rule" id="MF_01200"/>
    </source>
</evidence>
<feature type="active site" description="For OMPdecase activity" evidence="10">
    <location>
        <position position="59"/>
    </location>
</feature>
<feature type="binding site" evidence="9 11">
    <location>
        <position position="215"/>
    </location>
    <ligand>
        <name>substrate</name>
    </ligand>
</feature>
<dbReference type="CDD" id="cd04725">
    <property type="entry name" value="OMP_decarboxylase_like"/>
    <property type="match status" value="1"/>
</dbReference>
<dbReference type="PROSITE" id="PS00156">
    <property type="entry name" value="OMPDECASE"/>
    <property type="match status" value="1"/>
</dbReference>
<evidence type="ECO:0000313" key="15">
    <source>
        <dbReference type="Proteomes" id="UP000032552"/>
    </source>
</evidence>
<feature type="binding site" evidence="9 11">
    <location>
        <position position="214"/>
    </location>
    <ligand>
        <name>substrate</name>
    </ligand>
</feature>
<dbReference type="HAMAP" id="MF_01200_B">
    <property type="entry name" value="OMPdecase_type1_B"/>
    <property type="match status" value="1"/>
</dbReference>
<keyword evidence="6 9" id="KW-0456">Lyase</keyword>
<feature type="domain" description="Orotidine 5'-phosphate decarboxylase" evidence="13">
    <location>
        <begin position="2"/>
        <end position="230"/>
    </location>
</feature>
<dbReference type="GO" id="GO:0004590">
    <property type="term" value="F:orotidine-5'-phosphate decarboxylase activity"/>
    <property type="evidence" value="ECO:0007669"/>
    <property type="project" value="UniProtKB-UniRule"/>
</dbReference>
<accession>A0A0C9PPN2</accession>
<dbReference type="UniPathway" id="UPA00070">
    <property type="reaction ID" value="UER00120"/>
</dbReference>
<dbReference type="EC" id="4.1.1.23" evidence="9"/>
<protein>
    <recommendedName>
        <fullName evidence="9">Orotidine 5'-phosphate decarboxylase</fullName>
        <ecNumber evidence="9">4.1.1.23</ecNumber>
    </recommendedName>
    <alternativeName>
        <fullName evidence="9">OMP decarboxylase</fullName>
        <shortName evidence="9">OMPDCase</shortName>
        <shortName evidence="9">OMPdecase</shortName>
    </alternativeName>
</protein>
<sequence length="239" mass="25540">MTPIIALDFKDKTTTLDFLSQFPKEEHLFVKVGMELFYAEGPAIITEIQQARPVSIFLDLKLHDIPNTVEKAAWQLGKLGVAMTTVHAAGGKDMMIAAKRGLLAGAKAAGHPAPKMLAITQLTSTDQTMLTNQLSIEIPISQAVQHLAAIAQASNADGVVASALETPLIRSVTRPDFLVVTPGIRPYGAAVGDQKRVVTPSRAKRLGSSAIVVGRPITQADDPVAAYQSIKEAWETAHD</sequence>
<feature type="binding site" evidence="9 11">
    <location>
        <position position="185"/>
    </location>
    <ligand>
        <name>substrate</name>
    </ligand>
</feature>
<feature type="binding site" evidence="9 11">
    <location>
        <position position="8"/>
    </location>
    <ligand>
        <name>substrate</name>
    </ligand>
</feature>
<dbReference type="SUPFAM" id="SSF51366">
    <property type="entry name" value="Ribulose-phoshate binding barrel"/>
    <property type="match status" value="1"/>
</dbReference>
<organism evidence="14 15">
    <name type="scientific">Lacticaseibacillus paracasei NRIC 0644</name>
    <dbReference type="NCBI Taxonomy" id="1435038"/>
    <lineage>
        <taxon>Bacteria</taxon>
        <taxon>Bacillati</taxon>
        <taxon>Bacillota</taxon>
        <taxon>Bacilli</taxon>
        <taxon>Lactobacillales</taxon>
        <taxon>Lactobacillaceae</taxon>
        <taxon>Lacticaseibacillus</taxon>
    </lineage>
</organism>
<evidence type="ECO:0000313" key="14">
    <source>
        <dbReference type="EMBL" id="GAN36931.1"/>
    </source>
</evidence>
<dbReference type="AlphaFoldDB" id="A0A0C9PPN2"/>
<evidence type="ECO:0000256" key="4">
    <source>
        <dbReference type="ARBA" id="ARBA00022793"/>
    </source>
</evidence>
<dbReference type="PANTHER" id="PTHR32119:SF2">
    <property type="entry name" value="OROTIDINE 5'-PHOSPHATE DECARBOXYLASE"/>
    <property type="match status" value="1"/>
</dbReference>
<evidence type="ECO:0000256" key="1">
    <source>
        <dbReference type="ARBA" id="ARBA00002356"/>
    </source>
</evidence>
<evidence type="ECO:0000256" key="12">
    <source>
        <dbReference type="RuleBase" id="RU000512"/>
    </source>
</evidence>
<evidence type="ECO:0000256" key="3">
    <source>
        <dbReference type="ARBA" id="ARBA00011738"/>
    </source>
</evidence>
<dbReference type="InterPro" id="IPR013785">
    <property type="entry name" value="Aldolase_TIM"/>
</dbReference>
<dbReference type="GO" id="GO:0006207">
    <property type="term" value="P:'de novo' pyrimidine nucleobase biosynthetic process"/>
    <property type="evidence" value="ECO:0007669"/>
    <property type="project" value="InterPro"/>
</dbReference>
<keyword evidence="4 9" id="KW-0210">Decarboxylase</keyword>
<reference evidence="15" key="1">
    <citation type="submission" date="2014-05" db="EMBL/GenBank/DDBJ databases">
        <title>Whole genome sequencing of Lactobacillus casei NRIC0644.</title>
        <authorList>
            <person name="Atarashi H."/>
            <person name="Yoshida Y."/>
            <person name="Fujimura S."/>
            <person name="Tanaka N."/>
            <person name="Shiwa Y."/>
            <person name="Yoshikawa H."/>
            <person name="Okada S."/>
            <person name="Nakagawa J."/>
        </authorList>
    </citation>
    <scope>NUCLEOTIDE SEQUENCE [LARGE SCALE GENOMIC DNA]</scope>
    <source>
        <strain evidence="15">NRIC0644</strain>
    </source>
</reference>
<evidence type="ECO:0000259" key="13">
    <source>
        <dbReference type="SMART" id="SM00934"/>
    </source>
</evidence>
<gene>
    <name evidence="9" type="primary">pyrF</name>
    <name evidence="14" type="ORF">LC0644_1520</name>
</gene>
<dbReference type="Gene3D" id="3.20.20.70">
    <property type="entry name" value="Aldolase class I"/>
    <property type="match status" value="1"/>
</dbReference>
<dbReference type="GO" id="GO:0005829">
    <property type="term" value="C:cytosol"/>
    <property type="evidence" value="ECO:0007669"/>
    <property type="project" value="TreeGrafter"/>
</dbReference>
<comment type="pathway">
    <text evidence="2 9 12">Pyrimidine metabolism; UMP biosynthesis via de novo pathway; UMP from orotate: step 2/2.</text>
</comment>
<dbReference type="EMBL" id="BAYM01000089">
    <property type="protein sequence ID" value="GAN36931.1"/>
    <property type="molecule type" value="Genomic_DNA"/>
</dbReference>
<evidence type="ECO:0000256" key="10">
    <source>
        <dbReference type="PIRSR" id="PIRSR614732-1"/>
    </source>
</evidence>
<feature type="active site" description="For OMPdecase activity" evidence="10">
    <location>
        <position position="64"/>
    </location>
</feature>
<feature type="binding site" evidence="9 11">
    <location>
        <position position="194"/>
    </location>
    <ligand>
        <name>substrate</name>
    </ligand>
</feature>
<dbReference type="Proteomes" id="UP000032552">
    <property type="component" value="Unassembled WGS sequence"/>
</dbReference>
<dbReference type="Pfam" id="PF00215">
    <property type="entry name" value="OMPdecase"/>
    <property type="match status" value="1"/>
</dbReference>
<evidence type="ECO:0000256" key="8">
    <source>
        <dbReference type="ARBA" id="ARBA00061012"/>
    </source>
</evidence>
<comment type="catalytic activity">
    <reaction evidence="7 9 12">
        <text>orotidine 5'-phosphate + H(+) = UMP + CO2</text>
        <dbReference type="Rhea" id="RHEA:11596"/>
        <dbReference type="ChEBI" id="CHEBI:15378"/>
        <dbReference type="ChEBI" id="CHEBI:16526"/>
        <dbReference type="ChEBI" id="CHEBI:57538"/>
        <dbReference type="ChEBI" id="CHEBI:57865"/>
        <dbReference type="EC" id="4.1.1.23"/>
    </reaction>
</comment>
<evidence type="ECO:0000256" key="2">
    <source>
        <dbReference type="ARBA" id="ARBA00004861"/>
    </source>
</evidence>
<evidence type="ECO:0000256" key="7">
    <source>
        <dbReference type="ARBA" id="ARBA00049157"/>
    </source>
</evidence>
<dbReference type="InterPro" id="IPR001754">
    <property type="entry name" value="OMPdeCOase_dom"/>
</dbReference>
<feature type="binding site" evidence="9 11">
    <location>
        <position position="123"/>
    </location>
    <ligand>
        <name>substrate</name>
    </ligand>
</feature>
<dbReference type="SMART" id="SM00934">
    <property type="entry name" value="OMPdecase"/>
    <property type="match status" value="1"/>
</dbReference>
<feature type="binding site" evidence="9">
    <location>
        <begin position="59"/>
        <end position="68"/>
    </location>
    <ligand>
        <name>substrate</name>
    </ligand>
</feature>
<dbReference type="InterPro" id="IPR047596">
    <property type="entry name" value="OMPdecase_bac"/>
</dbReference>